<gene>
    <name evidence="1" type="ORF">GCM10010094_90460</name>
</gene>
<reference evidence="1" key="1">
    <citation type="journal article" date="2014" name="Int. J. Syst. Evol. Microbiol.">
        <title>Complete genome sequence of Corynebacterium casei LMG S-19264T (=DSM 44701T), isolated from a smear-ripened cheese.</title>
        <authorList>
            <consortium name="US DOE Joint Genome Institute (JGI-PGF)"/>
            <person name="Walter F."/>
            <person name="Albersmeier A."/>
            <person name="Kalinowski J."/>
            <person name="Ruckert C."/>
        </authorList>
    </citation>
    <scope>NUCLEOTIDE SEQUENCE</scope>
    <source>
        <strain evidence="1">JCM 3035</strain>
    </source>
</reference>
<evidence type="ECO:0008006" key="3">
    <source>
        <dbReference type="Google" id="ProtNLM"/>
    </source>
</evidence>
<name>A0A917VUI8_9ACTN</name>
<dbReference type="InterPro" id="IPR015947">
    <property type="entry name" value="PUA-like_sf"/>
</dbReference>
<comment type="caution">
    <text evidence="1">The sequence shown here is derived from an EMBL/GenBank/DDBJ whole genome shotgun (WGS) entry which is preliminary data.</text>
</comment>
<dbReference type="AlphaFoldDB" id="A0A917VUI8"/>
<sequence>MPEREVEIPTRGEVGQLPACGSGGWHDAQHGEVGSWAPGATATGEIVQDWIYILNPNKDTLDGEPSDKDTVRRLAHKDPELDLWLSRRNRMNPGDRLWFFFSQPESAVAAVAEVDREPREDPDDPDFSYRVDVTLLPGPTDALYGNPVGRDELELGQVRSVQKVKPEALKILLARAGL</sequence>
<organism evidence="1 2">
    <name type="scientific">Streptomyces flaveus</name>
    <dbReference type="NCBI Taxonomy" id="66370"/>
    <lineage>
        <taxon>Bacteria</taxon>
        <taxon>Bacillati</taxon>
        <taxon>Actinomycetota</taxon>
        <taxon>Actinomycetes</taxon>
        <taxon>Kitasatosporales</taxon>
        <taxon>Streptomycetaceae</taxon>
        <taxon>Streptomyces</taxon>
        <taxon>Streptomyces aurantiacus group</taxon>
    </lineage>
</organism>
<proteinExistence type="predicted"/>
<evidence type="ECO:0000313" key="2">
    <source>
        <dbReference type="Proteomes" id="UP000637788"/>
    </source>
</evidence>
<reference evidence="1" key="2">
    <citation type="submission" date="2020-09" db="EMBL/GenBank/DDBJ databases">
        <authorList>
            <person name="Sun Q."/>
            <person name="Ohkuma M."/>
        </authorList>
    </citation>
    <scope>NUCLEOTIDE SEQUENCE</scope>
    <source>
        <strain evidence="1">JCM 3035</strain>
    </source>
</reference>
<dbReference type="Proteomes" id="UP000637788">
    <property type="component" value="Unassembled WGS sequence"/>
</dbReference>
<dbReference type="SUPFAM" id="SSF88697">
    <property type="entry name" value="PUA domain-like"/>
    <property type="match status" value="1"/>
</dbReference>
<keyword evidence="2" id="KW-1185">Reference proteome</keyword>
<dbReference type="EMBL" id="BMPQ01000052">
    <property type="protein sequence ID" value="GGL15493.1"/>
    <property type="molecule type" value="Genomic_DNA"/>
</dbReference>
<evidence type="ECO:0000313" key="1">
    <source>
        <dbReference type="EMBL" id="GGL15493.1"/>
    </source>
</evidence>
<protein>
    <recommendedName>
        <fullName evidence="3">EVE domain-containing protein</fullName>
    </recommendedName>
</protein>
<accession>A0A917VUI8</accession>